<dbReference type="InterPro" id="IPR036291">
    <property type="entry name" value="NAD(P)-bd_dom_sf"/>
</dbReference>
<evidence type="ECO:0000313" key="3">
    <source>
        <dbReference type="Proteomes" id="UP000510844"/>
    </source>
</evidence>
<dbReference type="Pfam" id="PF13561">
    <property type="entry name" value="adh_short_C2"/>
    <property type="match status" value="1"/>
</dbReference>
<reference evidence="3" key="1">
    <citation type="submission" date="2020-07" db="EMBL/GenBank/DDBJ databases">
        <title>A new Micromonospora strain with potent antibiotic activity isolated from the microbiome of a mid-Atlantic deep-sea sponge.</title>
        <authorList>
            <person name="Back C.R."/>
            <person name="Stennett H.L."/>
            <person name="Williams S.E."/>
            <person name="Wang L."/>
            <person name="Ojeda Gomez J."/>
            <person name="Abdulle O.M."/>
            <person name="Duffy T."/>
            <person name="Hendry K.R."/>
            <person name="Powell D."/>
            <person name="Stach J.E."/>
            <person name="Essex-Lopresti A.E."/>
            <person name="Willis C.L."/>
            <person name="Curnow P."/>
            <person name="Race P.R."/>
        </authorList>
    </citation>
    <scope>NUCLEOTIDE SEQUENCE [LARGE SCALE GENOMIC DNA]</scope>
    <source>
        <strain evidence="3">28ISP2-46</strain>
    </source>
</reference>
<name>A0A7L6BCF2_9ACTN</name>
<dbReference type="PRINTS" id="PR00080">
    <property type="entry name" value="SDRFAMILY"/>
</dbReference>
<proteinExistence type="inferred from homology"/>
<comment type="similarity">
    <text evidence="1">Belongs to the short-chain dehydrogenases/reductases (SDR) family.</text>
</comment>
<accession>A0A7L6BCF2</accession>
<dbReference type="PRINTS" id="PR00081">
    <property type="entry name" value="GDHRDH"/>
</dbReference>
<protein>
    <submittedName>
        <fullName evidence="2">SDR family oxidoreductase</fullName>
    </submittedName>
</protein>
<evidence type="ECO:0000313" key="2">
    <source>
        <dbReference type="EMBL" id="QLQ39626.1"/>
    </source>
</evidence>
<gene>
    <name evidence="2" type="ORF">H1D33_12820</name>
</gene>
<evidence type="ECO:0000256" key="1">
    <source>
        <dbReference type="ARBA" id="ARBA00006484"/>
    </source>
</evidence>
<dbReference type="CDD" id="cd05233">
    <property type="entry name" value="SDR_c"/>
    <property type="match status" value="1"/>
</dbReference>
<dbReference type="KEGG" id="mfeu:H1D33_12820"/>
<dbReference type="InterPro" id="IPR050259">
    <property type="entry name" value="SDR"/>
</dbReference>
<keyword evidence="3" id="KW-1185">Reference proteome</keyword>
<organism evidence="2 3">
    <name type="scientific">Micromonospora robiginosa</name>
    <dbReference type="NCBI Taxonomy" id="2749844"/>
    <lineage>
        <taxon>Bacteria</taxon>
        <taxon>Bacillati</taxon>
        <taxon>Actinomycetota</taxon>
        <taxon>Actinomycetes</taxon>
        <taxon>Micromonosporales</taxon>
        <taxon>Micromonosporaceae</taxon>
        <taxon>Micromonospora</taxon>
    </lineage>
</organism>
<dbReference type="Proteomes" id="UP000510844">
    <property type="component" value="Chromosome"/>
</dbReference>
<dbReference type="Gene3D" id="3.40.50.720">
    <property type="entry name" value="NAD(P)-binding Rossmann-like Domain"/>
    <property type="match status" value="1"/>
</dbReference>
<dbReference type="RefSeq" id="WP_181572010.1">
    <property type="nucleotide sequence ID" value="NZ_CP059322.2"/>
</dbReference>
<sequence>MNREVAIVTGAGSGIGAAIAARLALDFDLVLTHLGEDEALGEVIEVVRQRGAHASTVLGDLTLPATQEAFQSAVDTTADRLVALVSNAGAYPRIPWHELDLNAFRSQLELNLVTHAACIRAVTPTMIANGSGRIVAVSSVLTQLGRVELTGYIAAKNGLEGLVRALARELGPYNITINTVRPGSIEVPAEHAVVNDHAAMVRRQLDRQCIKRRGQPTDVAAAVAFLLSPATGFITGQALNVDGGWHLS</sequence>
<reference evidence="2 3" key="2">
    <citation type="journal article" date="2021" name="Mar. Drugs">
        <title>A New Micromonospora Strain with Antibiotic Activity Isolated from the Microbiome of a Mid-Atlantic Deep-Sea Sponge.</title>
        <authorList>
            <person name="Back C.R."/>
            <person name="Stennett H.L."/>
            <person name="Williams S.E."/>
            <person name="Wang L."/>
            <person name="Ojeda Gomez J."/>
            <person name="Abdulle O.M."/>
            <person name="Duffy T."/>
            <person name="Neal C."/>
            <person name="Mantell J."/>
            <person name="Jepson M.A."/>
            <person name="Hendry K.R."/>
            <person name="Powell D."/>
            <person name="Stach J.E.M."/>
            <person name="Essex-Lopresti A.E."/>
            <person name="Willis C.L."/>
            <person name="Curnow P."/>
            <person name="Race P.R."/>
        </authorList>
    </citation>
    <scope>NUCLEOTIDE SEQUENCE [LARGE SCALE GENOMIC DNA]</scope>
    <source>
        <strain evidence="2 3">28ISP2-46</strain>
    </source>
</reference>
<dbReference type="PANTHER" id="PTHR42879">
    <property type="entry name" value="3-OXOACYL-(ACYL-CARRIER-PROTEIN) REDUCTASE"/>
    <property type="match status" value="1"/>
</dbReference>
<dbReference type="EMBL" id="CP059322">
    <property type="protein sequence ID" value="QLQ39626.1"/>
    <property type="molecule type" value="Genomic_DNA"/>
</dbReference>
<dbReference type="InterPro" id="IPR002347">
    <property type="entry name" value="SDR_fam"/>
</dbReference>
<dbReference type="SUPFAM" id="SSF51735">
    <property type="entry name" value="NAD(P)-binding Rossmann-fold domains"/>
    <property type="match status" value="1"/>
</dbReference>
<dbReference type="AlphaFoldDB" id="A0A7L6BCF2"/>